<feature type="region of interest" description="Disordered" evidence="2">
    <location>
        <begin position="119"/>
        <end position="154"/>
    </location>
</feature>
<dbReference type="GO" id="GO:0003677">
    <property type="term" value="F:DNA binding"/>
    <property type="evidence" value="ECO:0007669"/>
    <property type="project" value="InterPro"/>
</dbReference>
<dbReference type="PANTHER" id="PTHR30349">
    <property type="entry name" value="PHAGE INTEGRASE-RELATED"/>
    <property type="match status" value="1"/>
</dbReference>
<evidence type="ECO:0000313" key="4">
    <source>
        <dbReference type="EMBL" id="TWU27392.1"/>
    </source>
</evidence>
<evidence type="ECO:0000256" key="1">
    <source>
        <dbReference type="ARBA" id="ARBA00023172"/>
    </source>
</evidence>
<feature type="compositionally biased region" description="Basic and acidic residues" evidence="2">
    <location>
        <begin position="119"/>
        <end position="129"/>
    </location>
</feature>
<dbReference type="SUPFAM" id="SSF56349">
    <property type="entry name" value="DNA breaking-rejoining enzymes"/>
    <property type="match status" value="1"/>
</dbReference>
<comment type="caution">
    <text evidence="4">The sequence shown here is derived from an EMBL/GenBank/DDBJ whole genome shotgun (WGS) entry which is preliminary data.</text>
</comment>
<feature type="domain" description="Tyr recombinase" evidence="3">
    <location>
        <begin position="40"/>
        <end position="231"/>
    </location>
</feature>
<evidence type="ECO:0000256" key="2">
    <source>
        <dbReference type="SAM" id="MobiDB-lite"/>
    </source>
</evidence>
<dbReference type="EMBL" id="SJPS01000003">
    <property type="protein sequence ID" value="TWU27392.1"/>
    <property type="molecule type" value="Genomic_DNA"/>
</dbReference>
<dbReference type="CDD" id="cd00397">
    <property type="entry name" value="DNA_BRE_C"/>
    <property type="match status" value="1"/>
</dbReference>
<reference evidence="4 5" key="1">
    <citation type="submission" date="2019-02" db="EMBL/GenBank/DDBJ databases">
        <title>Deep-cultivation of Planctomycetes and their phenomic and genomic characterization uncovers novel biology.</title>
        <authorList>
            <person name="Wiegand S."/>
            <person name="Jogler M."/>
            <person name="Boedeker C."/>
            <person name="Pinto D."/>
            <person name="Vollmers J."/>
            <person name="Rivas-Marin E."/>
            <person name="Kohn T."/>
            <person name="Peeters S.H."/>
            <person name="Heuer A."/>
            <person name="Rast P."/>
            <person name="Oberbeckmann S."/>
            <person name="Bunk B."/>
            <person name="Jeske O."/>
            <person name="Meyerdierks A."/>
            <person name="Storesund J.E."/>
            <person name="Kallscheuer N."/>
            <person name="Luecker S."/>
            <person name="Lage O.M."/>
            <person name="Pohl T."/>
            <person name="Merkel B.J."/>
            <person name="Hornburger P."/>
            <person name="Mueller R.-W."/>
            <person name="Bruemmer F."/>
            <person name="Labrenz M."/>
            <person name="Spormann A.M."/>
            <person name="Op Den Camp H."/>
            <person name="Overmann J."/>
            <person name="Amann R."/>
            <person name="Jetten M.S.M."/>
            <person name="Mascher T."/>
            <person name="Medema M.H."/>
            <person name="Devos D.P."/>
            <person name="Kaster A.-K."/>
            <person name="Ovreas L."/>
            <person name="Rohde M."/>
            <person name="Galperin M.Y."/>
            <person name="Jogler C."/>
        </authorList>
    </citation>
    <scope>NUCLEOTIDE SEQUENCE [LARGE SCALE GENOMIC DNA]</scope>
    <source>
        <strain evidence="4 5">Pla144</strain>
    </source>
</reference>
<keyword evidence="1" id="KW-0233">DNA recombination</keyword>
<dbReference type="InterPro" id="IPR002104">
    <property type="entry name" value="Integrase_catalytic"/>
</dbReference>
<dbReference type="Pfam" id="PF00589">
    <property type="entry name" value="Phage_integrase"/>
    <property type="match status" value="1"/>
</dbReference>
<accession>A0A5C6CSA8</accession>
<proteinExistence type="predicted"/>
<keyword evidence="5" id="KW-1185">Reference proteome</keyword>
<dbReference type="Gene3D" id="1.10.443.10">
    <property type="entry name" value="Intergrase catalytic core"/>
    <property type="match status" value="1"/>
</dbReference>
<organism evidence="4 5">
    <name type="scientific">Bythopirellula polymerisocia</name>
    <dbReference type="NCBI Taxonomy" id="2528003"/>
    <lineage>
        <taxon>Bacteria</taxon>
        <taxon>Pseudomonadati</taxon>
        <taxon>Planctomycetota</taxon>
        <taxon>Planctomycetia</taxon>
        <taxon>Pirellulales</taxon>
        <taxon>Lacipirellulaceae</taxon>
        <taxon>Bythopirellula</taxon>
    </lineage>
</organism>
<dbReference type="InterPro" id="IPR011010">
    <property type="entry name" value="DNA_brk_join_enz"/>
</dbReference>
<evidence type="ECO:0000259" key="3">
    <source>
        <dbReference type="Pfam" id="PF00589"/>
    </source>
</evidence>
<name>A0A5C6CSA8_9BACT</name>
<dbReference type="InterPro" id="IPR050090">
    <property type="entry name" value="Tyrosine_recombinase_XerCD"/>
</dbReference>
<dbReference type="RefSeq" id="WP_231936300.1">
    <property type="nucleotide sequence ID" value="NZ_SJPS01000003.1"/>
</dbReference>
<evidence type="ECO:0000313" key="5">
    <source>
        <dbReference type="Proteomes" id="UP000318437"/>
    </source>
</evidence>
<dbReference type="GO" id="GO:0015074">
    <property type="term" value="P:DNA integration"/>
    <property type="evidence" value="ECO:0007669"/>
    <property type="project" value="InterPro"/>
</dbReference>
<dbReference type="PANTHER" id="PTHR30349:SF64">
    <property type="entry name" value="PROPHAGE INTEGRASE INTD-RELATED"/>
    <property type="match status" value="1"/>
</dbReference>
<protein>
    <submittedName>
        <fullName evidence="4">Site-specific tyrosine recombinase XerC</fullName>
    </submittedName>
</protein>
<dbReference type="AlphaFoldDB" id="A0A5C6CSA8"/>
<dbReference type="GO" id="GO:0006310">
    <property type="term" value="P:DNA recombination"/>
    <property type="evidence" value="ECO:0007669"/>
    <property type="project" value="UniProtKB-KW"/>
</dbReference>
<dbReference type="Proteomes" id="UP000318437">
    <property type="component" value="Unassembled WGS sequence"/>
</dbReference>
<dbReference type="InterPro" id="IPR013762">
    <property type="entry name" value="Integrase-like_cat_sf"/>
</dbReference>
<sequence>MVAGLRQGRTEARETAPVLPVPDDIVEATLPHMPVVVGDMVRLQRLAGMRPNEVCILRPCDLDRNANVWVYRPESHKTEHHGRERLIFLGPKAQVVLLKYLARDSQAYCFRPAESEAKRRAQAHADRRTPPTCGNHPGSNRVAKPKRQAGARYSTDSYRRAIQRACDRAFPSAEGMKSEDLANWQSSHRWAPIQLRHSAATEIRKKFGLEAAQIVLGHSKADVTQIYAERDVTKGLQVAQLIG</sequence>
<gene>
    <name evidence="4" type="ORF">Pla144_21650</name>
</gene>